<feature type="chain" id="PRO_5045129817" description="glucose-6-phosphate 1-epimerase" evidence="5">
    <location>
        <begin position="21"/>
        <end position="355"/>
    </location>
</feature>
<reference evidence="6" key="2">
    <citation type="journal article" date="2022" name="Syst. Appl. Microbiol.">
        <title>Physiological and genomic characterisation of Luteimonas fraxinea sp. nov., a bacterial species associated with trees tolerant to ash dieback.</title>
        <authorList>
            <person name="Ulrich K."/>
            <person name="Becker R."/>
            <person name="Behrendt U."/>
            <person name="Kube M."/>
            <person name="Schneck V."/>
            <person name="Ulrich A."/>
        </authorList>
    </citation>
    <scope>NUCLEOTIDE SEQUENCE</scope>
    <source>
        <strain evidence="6">A1P009</strain>
    </source>
</reference>
<evidence type="ECO:0000256" key="2">
    <source>
        <dbReference type="ARBA" id="ARBA00005866"/>
    </source>
</evidence>
<keyword evidence="7" id="KW-1185">Reference proteome</keyword>
<dbReference type="SUPFAM" id="SSF74650">
    <property type="entry name" value="Galactose mutarotase-like"/>
    <property type="match status" value="1"/>
</dbReference>
<dbReference type="InterPro" id="IPR008183">
    <property type="entry name" value="Aldose_1/G6P_1-epimerase"/>
</dbReference>
<gene>
    <name evidence="6" type="ORF">LTT95_05405</name>
</gene>
<dbReference type="Pfam" id="PF01263">
    <property type="entry name" value="Aldose_epim"/>
    <property type="match status" value="1"/>
</dbReference>
<dbReference type="PROSITE" id="PS51257">
    <property type="entry name" value="PROKAR_LIPOPROTEIN"/>
    <property type="match status" value="1"/>
</dbReference>
<evidence type="ECO:0000256" key="1">
    <source>
        <dbReference type="ARBA" id="ARBA00001096"/>
    </source>
</evidence>
<dbReference type="EC" id="5.1.3.15" evidence="3"/>
<dbReference type="Proteomes" id="UP001430360">
    <property type="component" value="Unassembled WGS sequence"/>
</dbReference>
<keyword evidence="5" id="KW-0732">Signal</keyword>
<evidence type="ECO:0000256" key="4">
    <source>
        <dbReference type="ARBA" id="ARBA00023235"/>
    </source>
</evidence>
<dbReference type="RefSeq" id="WP_232134955.1">
    <property type="nucleotide sequence ID" value="NZ_CP089507.1"/>
</dbReference>
<comment type="similarity">
    <text evidence="2">Belongs to the glucose-6-phosphate 1-epimerase family.</text>
</comment>
<dbReference type="PANTHER" id="PTHR11122">
    <property type="entry name" value="APOSPORY-ASSOCIATED PROTEIN C-RELATED"/>
    <property type="match status" value="1"/>
</dbReference>
<comment type="caution">
    <text evidence="6">The sequence shown here is derived from an EMBL/GenBank/DDBJ whole genome shotgun (WGS) entry which is preliminary data.</text>
</comment>
<reference evidence="6" key="1">
    <citation type="submission" date="2021-12" db="EMBL/GenBank/DDBJ databases">
        <authorList>
            <person name="Ulrich A."/>
        </authorList>
    </citation>
    <scope>NUCLEOTIDE SEQUENCE</scope>
    <source>
        <strain evidence="6">A1P009</strain>
    </source>
</reference>
<feature type="signal peptide" evidence="5">
    <location>
        <begin position="1"/>
        <end position="20"/>
    </location>
</feature>
<dbReference type="EMBL" id="JAJQKU010000002">
    <property type="protein sequence ID" value="MCD9096374.1"/>
    <property type="molecule type" value="Genomic_DNA"/>
</dbReference>
<dbReference type="InterPro" id="IPR025532">
    <property type="entry name" value="G6P_1-epimerase"/>
</dbReference>
<dbReference type="InterPro" id="IPR011013">
    <property type="entry name" value="Gal_mutarotase_sf_dom"/>
</dbReference>
<dbReference type="Gene3D" id="2.70.98.10">
    <property type="match status" value="1"/>
</dbReference>
<protein>
    <recommendedName>
        <fullName evidence="3">glucose-6-phosphate 1-epimerase</fullName>
        <ecNumber evidence="3">5.1.3.15</ecNumber>
    </recommendedName>
</protein>
<name>A0ABS8UBF4_9GAMM</name>
<dbReference type="InterPro" id="IPR014718">
    <property type="entry name" value="GH-type_carb-bd"/>
</dbReference>
<accession>A0ABS8UBF4</accession>
<evidence type="ECO:0000313" key="7">
    <source>
        <dbReference type="Proteomes" id="UP001430360"/>
    </source>
</evidence>
<sequence length="355" mass="38042">MHRAIRLPLPCLIAALAGCAAGLPNTTLPKTDAMTESAAFTETRFTTPARYADEVTAAGAPVTATAAPDVDGVRIGTFAGYPAVLVETADARAAIALHGGHLLSYVPTGGEDLLWLSPRLADAPAAIRGGVPVVWPFFGRQGQSNDVPSHGFVRTVRWQLVEATRDAEGSVSLTLAPPHYADLGLDLRMHLRIGKTLEQTLETTNTGDAPVAFTQALHSYFHVSDVANVRVEGLDGLRFRDKNDGYAAHAQTGDWVLDDARDPGRSDYIYADAGGRYLLDDPGLDRRIELETSGSRSLVVWNPGETAAERSSDMNDGSWRGFLCLEAANAGPDIVRLAPGQTHVLTQRVRVLPRD</sequence>
<keyword evidence="4" id="KW-0413">Isomerase</keyword>
<evidence type="ECO:0000256" key="5">
    <source>
        <dbReference type="SAM" id="SignalP"/>
    </source>
</evidence>
<dbReference type="PANTHER" id="PTHR11122:SF13">
    <property type="entry name" value="GLUCOSE-6-PHOSPHATE 1-EPIMERASE"/>
    <property type="match status" value="1"/>
</dbReference>
<dbReference type="CDD" id="cd09020">
    <property type="entry name" value="D-hex-6-P-epi_like"/>
    <property type="match status" value="1"/>
</dbReference>
<organism evidence="6 7">
    <name type="scientific">Luteimonas fraxinea</name>
    <dbReference type="NCBI Taxonomy" id="2901869"/>
    <lineage>
        <taxon>Bacteria</taxon>
        <taxon>Pseudomonadati</taxon>
        <taxon>Pseudomonadota</taxon>
        <taxon>Gammaproteobacteria</taxon>
        <taxon>Lysobacterales</taxon>
        <taxon>Lysobacteraceae</taxon>
        <taxon>Luteimonas</taxon>
    </lineage>
</organism>
<evidence type="ECO:0000313" key="6">
    <source>
        <dbReference type="EMBL" id="MCD9096374.1"/>
    </source>
</evidence>
<evidence type="ECO:0000256" key="3">
    <source>
        <dbReference type="ARBA" id="ARBA00012083"/>
    </source>
</evidence>
<comment type="catalytic activity">
    <reaction evidence="1">
        <text>alpha-D-glucose 6-phosphate = beta-D-glucose 6-phosphate</text>
        <dbReference type="Rhea" id="RHEA:16249"/>
        <dbReference type="ChEBI" id="CHEBI:58225"/>
        <dbReference type="ChEBI" id="CHEBI:58247"/>
        <dbReference type="EC" id="5.1.3.15"/>
    </reaction>
</comment>
<proteinExistence type="inferred from homology"/>